<evidence type="ECO:0000256" key="1">
    <source>
        <dbReference type="ARBA" id="ARBA00022475"/>
    </source>
</evidence>
<evidence type="ECO:0000256" key="3">
    <source>
        <dbReference type="ARBA" id="ARBA00023136"/>
    </source>
</evidence>
<keyword evidence="7" id="KW-0813">Transport</keyword>
<dbReference type="InterPro" id="IPR050490">
    <property type="entry name" value="Bact_solute-bd_prot1"/>
</dbReference>
<evidence type="ECO:0000256" key="6">
    <source>
        <dbReference type="SAM" id="SignalP"/>
    </source>
</evidence>
<keyword evidence="7" id="KW-0762">Sugar transport</keyword>
<comment type="caution">
    <text evidence="7">The sequence shown here is derived from an EMBL/GenBank/DDBJ whole genome shotgun (WGS) entry which is preliminary data.</text>
</comment>
<protein>
    <submittedName>
        <fullName evidence="7">Multiple sugar transport system substrate-binding protein</fullName>
    </submittedName>
</protein>
<keyword evidence="1" id="KW-1003">Cell membrane</keyword>
<dbReference type="PROSITE" id="PS51257">
    <property type="entry name" value="PROKAR_LIPOPROTEIN"/>
    <property type="match status" value="1"/>
</dbReference>
<evidence type="ECO:0000256" key="5">
    <source>
        <dbReference type="ARBA" id="ARBA00023288"/>
    </source>
</evidence>
<keyword evidence="4" id="KW-0564">Palmitate</keyword>
<feature type="chain" id="PRO_5039520798" evidence="6">
    <location>
        <begin position="26"/>
        <end position="432"/>
    </location>
</feature>
<dbReference type="RefSeq" id="WP_100345881.1">
    <property type="nucleotide sequence ID" value="NZ_PGFB01000005.1"/>
</dbReference>
<accession>A0A2M9BD10</accession>
<feature type="signal peptide" evidence="6">
    <location>
        <begin position="1"/>
        <end position="25"/>
    </location>
</feature>
<dbReference type="PANTHER" id="PTHR43649:SF33">
    <property type="entry name" value="POLYGALACTURONAN_RHAMNOGALACTURONAN-BINDING PROTEIN YTCQ"/>
    <property type="match status" value="1"/>
</dbReference>
<keyword evidence="5" id="KW-0449">Lipoprotein</keyword>
<dbReference type="Proteomes" id="UP000230161">
    <property type="component" value="Unassembled WGS sequence"/>
</dbReference>
<dbReference type="PANTHER" id="PTHR43649">
    <property type="entry name" value="ARABINOSE-BINDING PROTEIN-RELATED"/>
    <property type="match status" value="1"/>
</dbReference>
<dbReference type="AlphaFoldDB" id="A0A2M9BD10"/>
<dbReference type="CDD" id="cd13585">
    <property type="entry name" value="PBP2_TMBP_like"/>
    <property type="match status" value="1"/>
</dbReference>
<dbReference type="EMBL" id="PGFB01000005">
    <property type="protein sequence ID" value="PJJ55794.1"/>
    <property type="molecule type" value="Genomic_DNA"/>
</dbReference>
<keyword evidence="3" id="KW-0472">Membrane</keyword>
<evidence type="ECO:0000313" key="7">
    <source>
        <dbReference type="EMBL" id="PJJ55794.1"/>
    </source>
</evidence>
<dbReference type="SUPFAM" id="SSF53850">
    <property type="entry name" value="Periplasmic binding protein-like II"/>
    <property type="match status" value="1"/>
</dbReference>
<dbReference type="InterPro" id="IPR006059">
    <property type="entry name" value="SBP"/>
</dbReference>
<dbReference type="Gene3D" id="3.40.190.10">
    <property type="entry name" value="Periplasmic binding protein-like II"/>
    <property type="match status" value="1"/>
</dbReference>
<dbReference type="OrthoDB" id="2515046at2"/>
<reference evidence="7 8" key="1">
    <citation type="submission" date="2017-11" db="EMBL/GenBank/DDBJ databases">
        <title>Genomic Encyclopedia of Archaeal and Bacterial Type Strains, Phase II (KMG-II): From Individual Species to Whole Genera.</title>
        <authorList>
            <person name="Goeker M."/>
        </authorList>
    </citation>
    <scope>NUCLEOTIDE SEQUENCE [LARGE SCALE GENOMIC DNA]</scope>
    <source>
        <strain evidence="7 8">DSM 25625</strain>
    </source>
</reference>
<gene>
    <name evidence="7" type="ORF">CLV54_3148</name>
</gene>
<dbReference type="Pfam" id="PF01547">
    <property type="entry name" value="SBP_bac_1"/>
    <property type="match status" value="1"/>
</dbReference>
<keyword evidence="2 6" id="KW-0732">Signal</keyword>
<evidence type="ECO:0000256" key="2">
    <source>
        <dbReference type="ARBA" id="ARBA00022729"/>
    </source>
</evidence>
<proteinExistence type="predicted"/>
<sequence>MRIQRSKKRVAAVGAAIVVSALALAGCSTNPGESGGSSDGAPVELSFWGWAAGYGDSVELWNESHPDIQVTYEDGSNYDKLLNAANAGTAPCLAQIGYETFQTFLAADALQNINDYVADSRGDFADWVWENVGINGDVYGVPVDTAPMGTFYRKDLFEKAGIAVPTTWEEFTEAAKQIVAYDPNARIMNLPTDAYLYSGFAWQAEASWFGTDDDAWTVGIDDAANQEVGAYWQGLKDADLVTAYPSFDAALYSAWSNGQVWAEVGPVWSASLIRDNSAASSGSWAVAPMPRWGTDDLVGNSGGSSTAVMKDCEHPKEATEFALWMSTNEDSVSNLIEAAAILPASNQGLENPALDEPVEYYGGQPIYQVFRDEAAKVAPGWQWGPVMSVTAPSIADGLGKVAAGSGTYADALAGAQAASVDALKSQGFAVAE</sequence>
<evidence type="ECO:0000313" key="8">
    <source>
        <dbReference type="Proteomes" id="UP000230161"/>
    </source>
</evidence>
<keyword evidence="8" id="KW-1185">Reference proteome</keyword>
<organism evidence="7 8">
    <name type="scientific">Compostimonas suwonensis</name>
    <dbReference type="NCBI Taxonomy" id="1048394"/>
    <lineage>
        <taxon>Bacteria</taxon>
        <taxon>Bacillati</taxon>
        <taxon>Actinomycetota</taxon>
        <taxon>Actinomycetes</taxon>
        <taxon>Micrococcales</taxon>
        <taxon>Microbacteriaceae</taxon>
        <taxon>Compostimonas</taxon>
    </lineage>
</organism>
<name>A0A2M9BD10_9MICO</name>
<evidence type="ECO:0000256" key="4">
    <source>
        <dbReference type="ARBA" id="ARBA00023139"/>
    </source>
</evidence>